<accession>X0QGD0</accession>
<reference evidence="1" key="1">
    <citation type="journal article" date="2014" name="Genome Announc.">
        <title>Draft Genome Sequences of Two Lactobacillus Strains, L. farraginis JCM 14108T and L. composti JCM 14202T, Isolated from Compost of Distilled Shochu Residue.</title>
        <authorList>
            <person name="Yuki M."/>
            <person name="Oshima K."/>
            <person name="Suda W."/>
            <person name="Kitahara M."/>
            <person name="Kitamura K."/>
            <person name="Iida T."/>
            <person name="Hattori M."/>
            <person name="Ohkuma M."/>
        </authorList>
    </citation>
    <scope>NUCLEOTIDE SEQUENCE [LARGE SCALE GENOMIC DNA]</scope>
    <source>
        <strain evidence="1">JCM 14108</strain>
    </source>
</reference>
<evidence type="ECO:0000313" key="1">
    <source>
        <dbReference type="EMBL" id="GAF37665.1"/>
    </source>
</evidence>
<dbReference type="AlphaFoldDB" id="X0QGD0"/>
<dbReference type="STRING" id="1423743.FD41_GL002092"/>
<reference evidence="2 4" key="2">
    <citation type="journal article" date="2015" name="Genome Announc.">
        <title>Expanding the biotechnology potential of lactobacilli through comparative genomics of 213 strains and associated genera.</title>
        <authorList>
            <person name="Sun Z."/>
            <person name="Harris H.M."/>
            <person name="McCann A."/>
            <person name="Guo C."/>
            <person name="Argimon S."/>
            <person name="Zhang W."/>
            <person name="Yang X."/>
            <person name="Jeffery I.B."/>
            <person name="Cooney J.C."/>
            <person name="Kagawa T.F."/>
            <person name="Liu W."/>
            <person name="Song Y."/>
            <person name="Salvetti E."/>
            <person name="Wrobel A."/>
            <person name="Rasinkangas P."/>
            <person name="Parkhill J."/>
            <person name="Rea M.C."/>
            <person name="O'Sullivan O."/>
            <person name="Ritari J."/>
            <person name="Douillard F.P."/>
            <person name="Paul Ross R."/>
            <person name="Yang R."/>
            <person name="Briner A.E."/>
            <person name="Felis G.E."/>
            <person name="de Vos W.M."/>
            <person name="Barrangou R."/>
            <person name="Klaenhammer T.R."/>
            <person name="Caufield P.W."/>
            <person name="Cui Y."/>
            <person name="Zhang H."/>
            <person name="O'Toole P.W."/>
        </authorList>
    </citation>
    <scope>NUCLEOTIDE SEQUENCE [LARGE SCALE GENOMIC DNA]</scope>
    <source>
        <strain evidence="2 4">DSM 18382</strain>
    </source>
</reference>
<sequence>MSVDVFVRTKNVQAWALGSTRNFVTDTVMTTFPTFIFIWFRNHNSHLNNFLSW</sequence>
<dbReference type="EMBL" id="AZFY01000031">
    <property type="protein sequence ID" value="KRM10531.1"/>
    <property type="molecule type" value="Genomic_DNA"/>
</dbReference>
<dbReference type="Proteomes" id="UP000051966">
    <property type="component" value="Unassembled WGS sequence"/>
</dbReference>
<protein>
    <submittedName>
        <fullName evidence="1">Uncharacterized protein</fullName>
    </submittedName>
</protein>
<dbReference type="Proteomes" id="UP000019488">
    <property type="component" value="Unassembled WGS sequence"/>
</dbReference>
<proteinExistence type="predicted"/>
<evidence type="ECO:0000313" key="4">
    <source>
        <dbReference type="Proteomes" id="UP000051966"/>
    </source>
</evidence>
<evidence type="ECO:0000313" key="3">
    <source>
        <dbReference type="Proteomes" id="UP000019488"/>
    </source>
</evidence>
<dbReference type="EMBL" id="BAKI01000041">
    <property type="protein sequence ID" value="GAF37665.1"/>
    <property type="molecule type" value="Genomic_DNA"/>
</dbReference>
<name>X0QGD0_9LACO</name>
<evidence type="ECO:0000313" key="2">
    <source>
        <dbReference type="EMBL" id="KRM10531.1"/>
    </source>
</evidence>
<organism evidence="1 3">
    <name type="scientific">Lentilactobacillus farraginis DSM 18382 = JCM 14108</name>
    <dbReference type="NCBI Taxonomy" id="1423743"/>
    <lineage>
        <taxon>Bacteria</taxon>
        <taxon>Bacillati</taxon>
        <taxon>Bacillota</taxon>
        <taxon>Bacilli</taxon>
        <taxon>Lactobacillales</taxon>
        <taxon>Lactobacillaceae</taxon>
        <taxon>Lentilactobacillus</taxon>
    </lineage>
</organism>
<keyword evidence="4" id="KW-1185">Reference proteome</keyword>
<gene>
    <name evidence="2" type="ORF">FD41_GL002092</name>
    <name evidence="1" type="ORF">JCM14108_2721</name>
</gene>
<comment type="caution">
    <text evidence="1">The sequence shown here is derived from an EMBL/GenBank/DDBJ whole genome shotgun (WGS) entry which is preliminary data.</text>
</comment>